<name>A0A1G9HH75_9HYPH</name>
<dbReference type="GO" id="GO:0016798">
    <property type="term" value="F:hydrolase activity, acting on glycosyl bonds"/>
    <property type="evidence" value="ECO:0007669"/>
    <property type="project" value="TreeGrafter"/>
</dbReference>
<evidence type="ECO:0000259" key="3">
    <source>
        <dbReference type="Pfam" id="PF00294"/>
    </source>
</evidence>
<evidence type="ECO:0000313" key="4">
    <source>
        <dbReference type="EMBL" id="SDL12255.1"/>
    </source>
</evidence>
<dbReference type="CDD" id="cd01941">
    <property type="entry name" value="YeiC_kinase_like"/>
    <property type="match status" value="1"/>
</dbReference>
<organism evidence="4 5">
    <name type="scientific">Mesorhizobium muleiense</name>
    <dbReference type="NCBI Taxonomy" id="1004279"/>
    <lineage>
        <taxon>Bacteria</taxon>
        <taxon>Pseudomonadati</taxon>
        <taxon>Pseudomonadota</taxon>
        <taxon>Alphaproteobacteria</taxon>
        <taxon>Hyphomicrobiales</taxon>
        <taxon>Phyllobacteriaceae</taxon>
        <taxon>Mesorhizobium</taxon>
    </lineage>
</organism>
<evidence type="ECO:0000256" key="1">
    <source>
        <dbReference type="ARBA" id="ARBA00022679"/>
    </source>
</evidence>
<evidence type="ECO:0000313" key="5">
    <source>
        <dbReference type="Proteomes" id="UP000198894"/>
    </source>
</evidence>
<dbReference type="EMBL" id="FNEE01000027">
    <property type="protein sequence ID" value="SDL12255.1"/>
    <property type="molecule type" value="Genomic_DNA"/>
</dbReference>
<keyword evidence="5" id="KW-1185">Reference proteome</keyword>
<reference evidence="5" key="1">
    <citation type="submission" date="2016-10" db="EMBL/GenBank/DDBJ databases">
        <authorList>
            <person name="Varghese N."/>
            <person name="Submissions S."/>
        </authorList>
    </citation>
    <scope>NUCLEOTIDE SEQUENCE [LARGE SCALE GENOMIC DNA]</scope>
    <source>
        <strain evidence="5">CGMCC 1.11022</strain>
    </source>
</reference>
<dbReference type="AlphaFoldDB" id="A0A1G9HH75"/>
<protein>
    <submittedName>
        <fullName evidence="4">Pseudouridine kinase</fullName>
    </submittedName>
</protein>
<dbReference type="PANTHER" id="PTHR42909">
    <property type="entry name" value="ZGC:136858"/>
    <property type="match status" value="1"/>
</dbReference>
<dbReference type="SUPFAM" id="SSF53613">
    <property type="entry name" value="Ribokinase-like"/>
    <property type="match status" value="1"/>
</dbReference>
<dbReference type="SUPFAM" id="SSF46785">
    <property type="entry name" value="Winged helix' DNA-binding domain"/>
    <property type="match status" value="1"/>
</dbReference>
<gene>
    <name evidence="4" type="ORF">SAMN05428953_12756</name>
</gene>
<dbReference type="InterPro" id="IPR036388">
    <property type="entry name" value="WH-like_DNA-bd_sf"/>
</dbReference>
<keyword evidence="1" id="KW-0808">Transferase</keyword>
<dbReference type="GO" id="GO:0004730">
    <property type="term" value="F:pseudouridylate synthase activity"/>
    <property type="evidence" value="ECO:0007669"/>
    <property type="project" value="TreeGrafter"/>
</dbReference>
<dbReference type="GO" id="GO:0016301">
    <property type="term" value="F:kinase activity"/>
    <property type="evidence" value="ECO:0007669"/>
    <property type="project" value="UniProtKB-KW"/>
</dbReference>
<keyword evidence="2 4" id="KW-0418">Kinase</keyword>
<dbReference type="PROSITE" id="PS00583">
    <property type="entry name" value="PFKB_KINASES_1"/>
    <property type="match status" value="1"/>
</dbReference>
<dbReference type="Gene3D" id="3.40.1190.20">
    <property type="match status" value="1"/>
</dbReference>
<dbReference type="Proteomes" id="UP000198894">
    <property type="component" value="Unassembled WGS sequence"/>
</dbReference>
<dbReference type="Pfam" id="PF00294">
    <property type="entry name" value="PfkB"/>
    <property type="match status" value="1"/>
</dbReference>
<dbReference type="InterPro" id="IPR036390">
    <property type="entry name" value="WH_DNA-bd_sf"/>
</dbReference>
<dbReference type="Pfam" id="PF13412">
    <property type="entry name" value="HTH_24"/>
    <property type="match status" value="1"/>
</dbReference>
<sequence length="381" mass="40184">MFNMNCAGRGEAMDDLGAQEQAVLDLIAANPFAGQQDIATALGIARSTVAAHIVQLVNKGYILGRGYVLPASKRMICIGGAVLDRKYHARKDLIFGTSNPVAGYRSFGGVARNVAENLVRLGVDISFVSIVGDDETGRSLVRHLRDLGADVSQVITSTERPTAEYAAILDLNNDLVLGIADMEIFDLFSPSCLDRFWPHLASANWVFIDCNLPAATIAALMSRKQGARFKLAVDTVSSPKSARLPKDLSGIDLLFTNHDEANTMLGITDADKVLKPKEAAAALRAAGASEVIVTMGAHGFAVATEGGVATMRSVPARAVDITGAGDAMIAGTLYKVLSGDPVLDAARTGALLATLTTESESSVHPDLSPRFLTAGMYRIPA</sequence>
<proteinExistence type="predicted"/>
<accession>A0A1G9HH75</accession>
<dbReference type="PANTHER" id="PTHR42909:SF4">
    <property type="entry name" value="CARBOHYDRATE KINASE, PFKB FAMILY"/>
    <property type="match status" value="1"/>
</dbReference>
<dbReference type="InterPro" id="IPR002173">
    <property type="entry name" value="Carboh/pur_kinase_PfkB_CS"/>
</dbReference>
<dbReference type="GO" id="GO:0005737">
    <property type="term" value="C:cytoplasm"/>
    <property type="evidence" value="ECO:0007669"/>
    <property type="project" value="TreeGrafter"/>
</dbReference>
<evidence type="ECO:0000256" key="2">
    <source>
        <dbReference type="ARBA" id="ARBA00022777"/>
    </source>
</evidence>
<dbReference type="Gene3D" id="1.10.10.10">
    <property type="entry name" value="Winged helix-like DNA-binding domain superfamily/Winged helix DNA-binding domain"/>
    <property type="match status" value="1"/>
</dbReference>
<feature type="domain" description="Carbohydrate kinase PfkB" evidence="3">
    <location>
        <begin position="105"/>
        <end position="364"/>
    </location>
</feature>
<dbReference type="InterPro" id="IPR011611">
    <property type="entry name" value="PfkB_dom"/>
</dbReference>
<dbReference type="InterPro" id="IPR029056">
    <property type="entry name" value="Ribokinase-like"/>
</dbReference>